<keyword evidence="9" id="KW-0624">Polysaccharide degradation</keyword>
<dbReference type="PROSITE" id="PS51164">
    <property type="entry name" value="CBM1_2"/>
    <property type="match status" value="1"/>
</dbReference>
<dbReference type="GO" id="GO:0031176">
    <property type="term" value="F:endo-1,4-beta-xylanase activity"/>
    <property type="evidence" value="ECO:0007669"/>
    <property type="project" value="UniProtKB-EC"/>
</dbReference>
<evidence type="ECO:0000256" key="8">
    <source>
        <dbReference type="ARBA" id="ARBA00023295"/>
    </source>
</evidence>
<comment type="catalytic activity">
    <reaction evidence="1">
        <text>Endohydrolysis of (1-&gt;4)-beta-D-xylosidic linkages in xylans.</text>
        <dbReference type="EC" id="3.2.1.8"/>
    </reaction>
</comment>
<dbReference type="InterPro" id="IPR018208">
    <property type="entry name" value="GH11_AS_1"/>
</dbReference>
<evidence type="ECO:0000256" key="2">
    <source>
        <dbReference type="ARBA" id="ARBA00004851"/>
    </source>
</evidence>
<evidence type="ECO:0000256" key="1">
    <source>
        <dbReference type="ARBA" id="ARBA00000681"/>
    </source>
</evidence>
<dbReference type="Pfam" id="PF00734">
    <property type="entry name" value="CBM_1"/>
    <property type="match status" value="1"/>
</dbReference>
<evidence type="ECO:0000256" key="5">
    <source>
        <dbReference type="ARBA" id="ARBA00022729"/>
    </source>
</evidence>
<dbReference type="SUPFAM" id="SSF57180">
    <property type="entry name" value="Cellulose-binding domain"/>
    <property type="match status" value="1"/>
</dbReference>
<comment type="caution">
    <text evidence="10">Lacks conserved residue(s) required for the propagation of feature annotation.</text>
</comment>
<dbReference type="InterPro" id="IPR033123">
    <property type="entry name" value="GH11_dom"/>
</dbReference>
<gene>
    <name evidence="14" type="ORF">BCR36DRAFT_587064</name>
</gene>
<dbReference type="SMART" id="SM00236">
    <property type="entry name" value="fCBD"/>
    <property type="match status" value="1"/>
</dbReference>
<dbReference type="InterPro" id="IPR013319">
    <property type="entry name" value="GH11/12"/>
</dbReference>
<dbReference type="GO" id="GO:0030248">
    <property type="term" value="F:cellulose binding"/>
    <property type="evidence" value="ECO:0007669"/>
    <property type="project" value="InterPro"/>
</dbReference>
<dbReference type="UniPathway" id="UPA00114"/>
<dbReference type="PROSITE" id="PS00776">
    <property type="entry name" value="GH11_1"/>
    <property type="match status" value="1"/>
</dbReference>
<evidence type="ECO:0000256" key="4">
    <source>
        <dbReference type="ARBA" id="ARBA00022651"/>
    </source>
</evidence>
<organism evidence="14 15">
    <name type="scientific">Piromyces finnis</name>
    <dbReference type="NCBI Taxonomy" id="1754191"/>
    <lineage>
        <taxon>Eukaryota</taxon>
        <taxon>Fungi</taxon>
        <taxon>Fungi incertae sedis</taxon>
        <taxon>Chytridiomycota</taxon>
        <taxon>Chytridiomycota incertae sedis</taxon>
        <taxon>Neocallimastigomycetes</taxon>
        <taxon>Neocallimastigales</taxon>
        <taxon>Neocallimastigaceae</taxon>
        <taxon>Piromyces</taxon>
    </lineage>
</organism>
<evidence type="ECO:0000256" key="9">
    <source>
        <dbReference type="ARBA" id="ARBA00023326"/>
    </source>
</evidence>
<comment type="caution">
    <text evidence="14">The sequence shown here is derived from an EMBL/GenBank/DDBJ whole genome shotgun (WGS) entry which is preliminary data.</text>
</comment>
<dbReference type="PROSITE" id="PS51761">
    <property type="entry name" value="GH11_3"/>
    <property type="match status" value="1"/>
</dbReference>
<evidence type="ECO:0000256" key="11">
    <source>
        <dbReference type="SAM" id="SignalP"/>
    </source>
</evidence>
<feature type="domain" description="GH11" evidence="13">
    <location>
        <begin position="37"/>
        <end position="241"/>
    </location>
</feature>
<comment type="pathway">
    <text evidence="2">Glycan degradation; xylan degradation.</text>
</comment>
<evidence type="ECO:0000256" key="7">
    <source>
        <dbReference type="ARBA" id="ARBA00023277"/>
    </source>
</evidence>
<keyword evidence="8" id="KW-0326">Glycosidase</keyword>
<dbReference type="InterPro" id="IPR013320">
    <property type="entry name" value="ConA-like_dom_sf"/>
</dbReference>
<keyword evidence="5 11" id="KW-0732">Signal</keyword>
<keyword evidence="14" id="KW-0430">Lectin</keyword>
<keyword evidence="7" id="KW-0119">Carbohydrate metabolism</keyword>
<evidence type="ECO:0000256" key="10">
    <source>
        <dbReference type="PROSITE-ProRule" id="PRU01097"/>
    </source>
</evidence>
<accession>A0A1Y1UY08</accession>
<dbReference type="InterPro" id="IPR000254">
    <property type="entry name" value="CBD"/>
</dbReference>
<dbReference type="Proteomes" id="UP000193719">
    <property type="component" value="Unassembled WGS sequence"/>
</dbReference>
<dbReference type="Pfam" id="PF00457">
    <property type="entry name" value="Glyco_hydro_11"/>
    <property type="match status" value="1"/>
</dbReference>
<dbReference type="SUPFAM" id="SSF49899">
    <property type="entry name" value="Concanavalin A-like lectins/glucanases"/>
    <property type="match status" value="1"/>
</dbReference>
<feature type="signal peptide" evidence="11">
    <location>
        <begin position="1"/>
        <end position="22"/>
    </location>
</feature>
<dbReference type="OrthoDB" id="2119228at2759"/>
<dbReference type="Gene3D" id="2.60.120.180">
    <property type="match status" value="1"/>
</dbReference>
<reference evidence="14 15" key="2">
    <citation type="submission" date="2016-08" db="EMBL/GenBank/DDBJ databases">
        <title>Pervasive Adenine N6-methylation of Active Genes in Fungi.</title>
        <authorList>
            <consortium name="DOE Joint Genome Institute"/>
            <person name="Mondo S.J."/>
            <person name="Dannebaum R.O."/>
            <person name="Kuo R.C."/>
            <person name="Labutti K."/>
            <person name="Haridas S."/>
            <person name="Kuo A."/>
            <person name="Salamov A."/>
            <person name="Ahrendt S.R."/>
            <person name="Lipzen A."/>
            <person name="Sullivan W."/>
            <person name="Andreopoulos W.B."/>
            <person name="Clum A."/>
            <person name="Lindquist E."/>
            <person name="Daum C."/>
            <person name="Ramamoorthy G.K."/>
            <person name="Gryganskyi A."/>
            <person name="Culley D."/>
            <person name="Magnuson J.K."/>
            <person name="James T.Y."/>
            <person name="O'Malley M.A."/>
            <person name="Stajich J.E."/>
            <person name="Spatafora J.W."/>
            <person name="Visel A."/>
            <person name="Grigoriev I.V."/>
        </authorList>
    </citation>
    <scope>NUCLEOTIDE SEQUENCE [LARGE SCALE GENOMIC DNA]</scope>
    <source>
        <strain evidence="15">finn</strain>
    </source>
</reference>
<dbReference type="GO" id="GO:0005576">
    <property type="term" value="C:extracellular region"/>
    <property type="evidence" value="ECO:0007669"/>
    <property type="project" value="InterPro"/>
</dbReference>
<dbReference type="PROSITE" id="PS00562">
    <property type="entry name" value="CBM1_1"/>
    <property type="match status" value="1"/>
</dbReference>
<evidence type="ECO:0000256" key="6">
    <source>
        <dbReference type="ARBA" id="ARBA00022801"/>
    </source>
</evidence>
<feature type="chain" id="PRO_5011988067" description="endo-1,4-beta-xylanase" evidence="11">
    <location>
        <begin position="23"/>
        <end position="427"/>
    </location>
</feature>
<name>A0A1Y1UY08_9FUNG</name>
<dbReference type="EC" id="3.2.1.8" evidence="3"/>
<evidence type="ECO:0000313" key="15">
    <source>
        <dbReference type="Proteomes" id="UP000193719"/>
    </source>
</evidence>
<reference evidence="14 15" key="1">
    <citation type="submission" date="2016-08" db="EMBL/GenBank/DDBJ databases">
        <title>Genomes of anaerobic fungi encode conserved fungal cellulosomes for biomass hydrolysis.</title>
        <authorList>
            <consortium name="DOE Joint Genome Institute"/>
            <person name="Haitjema C.H."/>
            <person name="Gilmore S.P."/>
            <person name="Henske J.K."/>
            <person name="Solomon K.V."/>
            <person name="De Groot R."/>
            <person name="Kuo A."/>
            <person name="Mondo S.J."/>
            <person name="Salamov A.A."/>
            <person name="Labutti K."/>
            <person name="Zhao Z."/>
            <person name="Chiniquy J."/>
            <person name="Barry K."/>
            <person name="Brewer H.M."/>
            <person name="Purvine S.O."/>
            <person name="Wright A.T."/>
            <person name="Boxma B."/>
            <person name="Van Alen T."/>
            <person name="Hackstein J.H."/>
            <person name="Baker S.E."/>
            <person name="Grigoriev I.V."/>
            <person name="O'Malley M.A."/>
        </authorList>
    </citation>
    <scope>NUCLEOTIDE SEQUENCE [LARGE SCALE GENOMIC DNA]</scope>
    <source>
        <strain evidence="15">finn</strain>
    </source>
</reference>
<evidence type="ECO:0000256" key="3">
    <source>
        <dbReference type="ARBA" id="ARBA00012590"/>
    </source>
</evidence>
<keyword evidence="6" id="KW-0378">Hydrolase</keyword>
<proteinExistence type="inferred from homology"/>
<keyword evidence="4" id="KW-0858">Xylan degradation</keyword>
<dbReference type="PANTHER" id="PTHR46828:SF2">
    <property type="entry name" value="ENDO-1,4-BETA-XYLANASE A-RELATED"/>
    <property type="match status" value="1"/>
</dbReference>
<sequence length="427" mass="48366">MKKYSLIKSLLSIIVSTNITNAYQFCNKIEHTGESVVEMTYNAGKIGGIDYDLWFKEGINSATFYSDGSMTCSFQDTMNYMCRTGIKFDSTKTFNQIGHLYADFKYIENNNSNVDYSYIGVYGLTKHPQIEFYIVENWIGDNHPENDTFGKNYGDFIINGEEYTIYESEPVGKSINGETPYKKFYSFRKTPSSCGSIDITAHFEQWDNIGLTLGYLYEAKVFAQVGSYNLGTSGSIDFPYALVYVKDGIENKKVLTFNAIPTTSIESNTINEIIPTVSTEYNYNENSNANSYDLYNNGEITVTKVISSITESIIETEAPYDISKENDINFILAAETVEPEETYIIPDYIPPSSTIIRKETYLPPIINEEYVDNTILQDGNNEESKKVENDNCVPLYGQCGGKDYNGSTCCKEGKCAYLNEWYYQCIL</sequence>
<comment type="similarity">
    <text evidence="10">Belongs to the glycosyl hydrolase 11 (cellulase G) family.</text>
</comment>
<evidence type="ECO:0000259" key="13">
    <source>
        <dbReference type="PROSITE" id="PS51761"/>
    </source>
</evidence>
<dbReference type="EMBL" id="MCFH01000062">
    <property type="protein sequence ID" value="ORX42606.1"/>
    <property type="molecule type" value="Genomic_DNA"/>
</dbReference>
<keyword evidence="15" id="KW-1185">Reference proteome</keyword>
<evidence type="ECO:0000313" key="14">
    <source>
        <dbReference type="EMBL" id="ORX42606.1"/>
    </source>
</evidence>
<dbReference type="PANTHER" id="PTHR46828">
    <property type="entry name" value="ENDO-1,4-BETA-XYLANASE A-RELATED"/>
    <property type="match status" value="1"/>
</dbReference>
<dbReference type="InterPro" id="IPR035971">
    <property type="entry name" value="CBD_sf"/>
</dbReference>
<feature type="domain" description="CBM1" evidence="12">
    <location>
        <begin position="391"/>
        <end position="426"/>
    </location>
</feature>
<dbReference type="InterPro" id="IPR001137">
    <property type="entry name" value="Glyco_hydro_11"/>
</dbReference>
<dbReference type="AlphaFoldDB" id="A0A1Y1UY08"/>
<evidence type="ECO:0000259" key="12">
    <source>
        <dbReference type="PROSITE" id="PS51164"/>
    </source>
</evidence>
<protein>
    <recommendedName>
        <fullName evidence="3">endo-1,4-beta-xylanase</fullName>
        <ecNumber evidence="3">3.2.1.8</ecNumber>
    </recommendedName>
</protein>
<dbReference type="GO" id="GO:0045493">
    <property type="term" value="P:xylan catabolic process"/>
    <property type="evidence" value="ECO:0007669"/>
    <property type="project" value="UniProtKB-UniPathway"/>
</dbReference>